<dbReference type="PROSITE" id="PS50075">
    <property type="entry name" value="CARRIER"/>
    <property type="match status" value="2"/>
</dbReference>
<dbReference type="InterPro" id="IPR018201">
    <property type="entry name" value="Ketoacyl_synth_AS"/>
</dbReference>
<dbReference type="InterPro" id="IPR049900">
    <property type="entry name" value="PKS_mFAS_DH"/>
</dbReference>
<gene>
    <name evidence="9" type="primary">spiE</name>
</gene>
<dbReference type="SUPFAM" id="SSF53901">
    <property type="entry name" value="Thiolase-like"/>
    <property type="match status" value="2"/>
</dbReference>
<dbReference type="PANTHER" id="PTHR43775">
    <property type="entry name" value="FATTY ACID SYNTHASE"/>
    <property type="match status" value="1"/>
</dbReference>
<dbReference type="SUPFAM" id="SSF55048">
    <property type="entry name" value="Probable ACP-binding domain of malonyl-CoA ACP transacylase"/>
    <property type="match status" value="2"/>
</dbReference>
<dbReference type="Pfam" id="PF00109">
    <property type="entry name" value="ketoacyl-synt"/>
    <property type="match status" value="2"/>
</dbReference>
<proteinExistence type="predicted"/>
<dbReference type="Pfam" id="PF22953">
    <property type="entry name" value="SpnB_Rossmann"/>
    <property type="match status" value="1"/>
</dbReference>
<dbReference type="NCBIfam" id="NF045894">
    <property type="entry name" value="PKS_plus_SDR"/>
    <property type="match status" value="1"/>
</dbReference>
<evidence type="ECO:0000259" key="8">
    <source>
        <dbReference type="PROSITE" id="PS52019"/>
    </source>
</evidence>
<dbReference type="InterPro" id="IPR041618">
    <property type="entry name" value="PKS_DE"/>
</dbReference>
<feature type="region of interest" description="N-terminal hotdog fold" evidence="5">
    <location>
        <begin position="2491"/>
        <end position="2621"/>
    </location>
</feature>
<dbReference type="InterPro" id="IPR016039">
    <property type="entry name" value="Thiolase-like"/>
</dbReference>
<dbReference type="SMART" id="SM00826">
    <property type="entry name" value="PKS_DH"/>
    <property type="match status" value="1"/>
</dbReference>
<evidence type="ECO:0000259" key="6">
    <source>
        <dbReference type="PROSITE" id="PS50075"/>
    </source>
</evidence>
<feature type="domain" description="Ketosynthase family 3 (KS3)" evidence="7">
    <location>
        <begin position="1587"/>
        <end position="2011"/>
    </location>
</feature>
<feature type="domain" description="Carrier" evidence="6">
    <location>
        <begin position="3265"/>
        <end position="3340"/>
    </location>
</feature>
<evidence type="ECO:0000256" key="1">
    <source>
        <dbReference type="ARBA" id="ARBA00022450"/>
    </source>
</evidence>
<dbReference type="InterPro" id="IPR016036">
    <property type="entry name" value="Malonyl_transacylase_ACP-bd"/>
</dbReference>
<dbReference type="SMART" id="SM00825">
    <property type="entry name" value="PKS_KS"/>
    <property type="match status" value="2"/>
</dbReference>
<dbReference type="Gene3D" id="1.10.1200.10">
    <property type="entry name" value="ACP-like"/>
    <property type="match status" value="2"/>
</dbReference>
<dbReference type="PROSITE" id="PS52019">
    <property type="entry name" value="PKS_MFAS_DH"/>
    <property type="match status" value="1"/>
</dbReference>
<evidence type="ECO:0000256" key="4">
    <source>
        <dbReference type="ARBA" id="ARBA00054155"/>
    </source>
</evidence>
<dbReference type="Pfam" id="PF16197">
    <property type="entry name" value="KAsynt_C_assoc"/>
    <property type="match status" value="2"/>
</dbReference>
<dbReference type="SMART" id="SM00822">
    <property type="entry name" value="PKS_KR"/>
    <property type="match status" value="2"/>
</dbReference>
<feature type="domain" description="PKS/mFAS DH" evidence="8">
    <location>
        <begin position="2491"/>
        <end position="2771"/>
    </location>
</feature>
<dbReference type="GO" id="GO:0004315">
    <property type="term" value="F:3-oxoacyl-[acyl-carrier-protein] synthase activity"/>
    <property type="evidence" value="ECO:0007669"/>
    <property type="project" value="InterPro"/>
</dbReference>
<accession>A4F5D7</accession>
<feature type="domain" description="Ketosynthase family 3 (KS3)" evidence="7">
    <location>
        <begin position="34"/>
        <end position="453"/>
    </location>
</feature>
<name>A4F5D7_SORCE</name>
<evidence type="ECO:0000256" key="5">
    <source>
        <dbReference type="PROSITE-ProRule" id="PRU01363"/>
    </source>
</evidence>
<dbReference type="InterPro" id="IPR016035">
    <property type="entry name" value="Acyl_Trfase/lysoPLipase"/>
</dbReference>
<protein>
    <submittedName>
        <fullName evidence="9">Polyketide synthase</fullName>
    </submittedName>
</protein>
<dbReference type="SMART" id="SM00827">
    <property type="entry name" value="PKS_AT"/>
    <property type="match status" value="2"/>
</dbReference>
<feature type="active site" description="Proton donor; for dehydratase activity" evidence="5">
    <location>
        <position position="2694"/>
    </location>
</feature>
<dbReference type="InterPro" id="IPR006162">
    <property type="entry name" value="Ppantetheine_attach_site"/>
</dbReference>
<dbReference type="InterPro" id="IPR055123">
    <property type="entry name" value="SpnB-like_Rossmann"/>
</dbReference>
<dbReference type="FunFam" id="3.40.366.10:FF:000002">
    <property type="entry name" value="Probable polyketide synthase 2"/>
    <property type="match status" value="2"/>
</dbReference>
<dbReference type="Gene3D" id="3.40.50.720">
    <property type="entry name" value="NAD(P)-binding Rossmann-like Domain"/>
    <property type="match status" value="2"/>
</dbReference>
<sequence>MSTTEEKLRAYLKQAMGELRQTHERLRVVEESKSEPIAIVAMGCRFPGGVRSPEDLWALLVDGKDAISPFPESRGWNLDVLAGGGAAREGGFVEDADLFDPAFFSISPREARDMDPQQRVLLEIAWETIERAGIDPASLSGTNAGVFVGVMQGDYGSSAPRATRGHDGYAVTGRVASVASGRIAYTLGLGGPAISVDTACSSSLVTLHLAARALREDECSLALAGGVTIMATPDVFVELGTQHAGAPDGRCKSFAAGADGAGWAEGAGMLLLERLSDARKNGHPVLAVLRGSAINQDGKSQGLTAPNGPAQERVIRAALASARLAASDVDAVEAHGTGTTLGDPIEAQALLATYGQARSKEHPLWLGSLKSNVGHTQAAAGIGGVIKMVLALRHGLLPKTLHAASPSPHVDWSPGTVRLLTDSVPWEPNGSPRRAGVSSFGISGTNAHVILEEAPADEAPPAPDARPHAGALPFLLSAKTEAALRAQATRLHAHVARDPDVALVDVAASLATTRSHFERRAAVVADDRAALLSALAALAEGRAGAGTVAGEALPPGKVAFVFPGQGSQWPSMARALLASSPAFRAEIEACERALAPHVDWSLLAVLGGDEAHAAPMLERVDVVQPVLFAVMIALAATWRAAGVTPDAVVGHSQGEIAAAYVAGALSLEDAARVVALRSRAITKLAGRGAMAAVELTTADLEARLAPFGGRLAIAAINSPHAALVSGDPDAIDELVAELSGAQLFARKVRVDYASHSAHVEAIERTLLEALDGIAPRPATVPLYSAVTGERLDGEALGAAHWYRNLRHTVRFEHATRALLDDGHRFFVEVSPHPVLTVALRDTIDASGHDAVACASLRRDEGDLARFNLSLAELHTRGLAVDWRAFFAPFAPRTVALPTYAFQRERFWLDAPEARPGDATRSAASAADDALWQAIDRCDVDVLAETLGVQGDEARAAITAVAPALSTWRQRRHAQSTADAWRYRVVWKSTSAPRDASVEGTWLALTPAAGGELARAVTAALAARGAAVVTVDVAHDDADRGRLATRLRAAIADGVTVRGVLSFAALDETPLPTHAAVPTGLALTLALAQALGDAGITAPLWLFTRGAVSIGSADRLTRPAQAMTWGLGRVVGLEHPERWGGLVDVGEALGAGSALGARGLAHLVAWIAQRGDEDHVALRPAGLFARRLVRAPLGEAPAIRKLAPRGAILVTGGTGAIGAHVARWLAEHGAEHVVLTSRRGAAAPGAEALRDELTARGARVTIAACDVADREAIAALVRDVEAEGPVTAVFHAGGVGPQAAIAATDIADLADAVAGKAAGARHLDELFGDRALDAFVLFSSGAGVWGGGQQGAYAAANAFLDALAEERRARGLAATSVAWGAWAGGGMLAENAEADARLRRMGFSPMAPPLAVAALARALEHDETSVAVADIDWARFAPSFASARPRPLIGEIAEARRALDALAEPAAAPHGEPPLLAALRALDEVDRLPHLVALVLAETAAVLGHADASRIEPHRGFFDLGLDSLMSVELRRRLRRATGVALPATVTFDHPSPRRVAMFLRDTLAHALGEVRPERDAGAPERARAPLDEPIAIVGIGLRLPGGVADTDGLFRFLEEERDAVGPIPAARWDADAAYDPDPNAPGKSYVRRAALLDRVDLFDAAFFGISPREAKHIDPQHRILLETAWQALEAAGIVPGSLRDTQTGVFVGAGASDYAALRGALEEAEAYDFMGTISSFAAGRLAFTLGLQGPALSVDTACSSSLVALHLSCQSLRRGECDLALAAGVQVMAHAEPFVLLSRTRALAPDGRSKTFSANADGYGRGEGAVVLALERLSDARARRHPVLAVVRGSAVNHDGASSGITTPNGTAQQKVIRAALSDARLTPADVDVVECHGTGTSLGDPIEVNALAAVYAEGRPAESPLLVGALKTTLGHLEFAAGLAGVAKMVAALTHGVVPATPHTSPPNPHIDWDAIPIQVADKARPWPPRGRPRRAGVTAIGLSGTNAHVILEEAPSPAEPEVDAQGNAGAGDSALLFLLSAKTDDALRAQADRLRAHLAAAPDLALADVALSLATTRSHFECRAAIVAKDRDALLTALDALARGAPAPDARTGDAACSGKVAFVFPGQGSQWPEMAASLLETDAVFREQIEACERALAPHVAWSLGAVLRGEAVGGETAAPLDRVDVVQPVLFAVMVALAASWRAMGVEPDAVVGHSQGEIAAAYVAGALSLEDAAKVVALRARAITKIAGRGAMAAVELSADELEARLAAFDGRVSIAAINSPRATLVAGDVDAIDALVGDLGAAQIFARKVRVDYASHSAHVEAIEADLATELAGITPRACVVPLYSAVTGAKLDGTALDAAYWYRNLRQTVRFEDATRALLADQHRFFVEVSPHPVLGLALGETSEAVGASAAVVGTLRRDEGDRARLLLALAELHARGREHAWEAFFEPLGARRVALPTYAFQRERFWLEPTVARAADVASAGLTPADHPLLRASVALADADGFLFTGRLALAEQPWLGGHEVFGARVLPGTAFLELAIAAAHRAGLERVEELTLEAPLALPPKGGVAVQIAIGAPDEAGRRSMTIHARPDAGPDERAPHDGAWTRHASGTLSPKAEQAAFDLRAWPPPLATPITTDGFYDRITDAGIAYGGEFRGLRAAYRGGDDVFAEVALPEEAEGDAHRFGLHPALLDAALQALVIEIPAGSARVAMPFAWSGVTLHAVGASAARVRLTRRDDETVAIAIADAAGAPVASIDGLAMRATSPEQVRAAVGVGRDAIAREALFRVDWTELPSPTGARGAGPWAILGGDDALARAFASAGIAVEAHRDVASMTGALARGAAPPSVVVAPYASSDAGGSAARSHEAAASALALLEAWLADERLAPCALVVLTTRAIATRPDEDVRDLAHAPLWGLVRAAQAERPDRAIFVVDTDGEGASHRALAAALDGAEPQLALRGGRRLAPRLARATTAAAPPPRALDPNGTVLVTGGTGALGALVARHLVEGHGITNLLLTSRTGPDAPGAEALRRDLEARGARVTIAACDVASRPALDALVGSIPREHPLTAIVHAAGATADGVIGALTRDELAVVFRAKVDGALHLHEITRERDLAAFVLFSSASGVIGGPGMANYAAANTFLDALAQRRRALGLPASSLAWGYWDQSTGMSARVGPALRARMGRGGLRALSAEDGLALFDVALSHPDASLVPARFAAIADGTDALSPLLRGLARPRAARRSGGAGAAQAALAPERIAGLSEAERERAVADVVRGEIAAVLGYRTPSELDVDRPLREIGLDSLMALELRRRLAAASQRTLPATLLFNHPTPAALVRVLLAEIAAHAKAPPPAAGDEIDRLEDALSAAHANAAIRDRLTARLQTLLSTWDRERDAAADGDLADRVRAASDDELLSMFDREFTTNAGTAS</sequence>
<reference evidence="9" key="1">
    <citation type="journal article" date="2007" name="Chem. Biol.">
        <title>Spiroketal polyketide formation in Sorangium: identification and analysis of the biosynthetic gene cluster for the highly cytotoxic spirangienes.</title>
        <authorList>
            <person name="Frank B."/>
            <person name="Knauber J."/>
            <person name="Steinmetz H."/>
            <person name="Scharfe M."/>
            <person name="Bloecker H."/>
            <person name="Beyer S."/>
            <person name="Mueller R."/>
        </authorList>
    </citation>
    <scope>NUCLEOTIDE SEQUENCE</scope>
    <source>
        <strain evidence="9">So ce90</strain>
    </source>
</reference>
<dbReference type="InterPro" id="IPR020841">
    <property type="entry name" value="PKS_Beta-ketoAc_synthase_dom"/>
</dbReference>
<dbReference type="InterPro" id="IPR036291">
    <property type="entry name" value="NAD(P)-bd_dom_sf"/>
</dbReference>
<dbReference type="InterPro" id="IPR020806">
    <property type="entry name" value="PKS_PP-bd"/>
</dbReference>
<dbReference type="InterPro" id="IPR057326">
    <property type="entry name" value="KR_dom"/>
</dbReference>
<dbReference type="InterPro" id="IPR009081">
    <property type="entry name" value="PP-bd_ACP"/>
</dbReference>
<dbReference type="InterPro" id="IPR050091">
    <property type="entry name" value="PKS_NRPS_Biosynth_Enz"/>
</dbReference>
<dbReference type="Gene3D" id="6.10.140.1830">
    <property type="match status" value="1"/>
</dbReference>
<dbReference type="FunFam" id="1.10.1200.10:FF:000007">
    <property type="entry name" value="Probable polyketide synthase pks17"/>
    <property type="match status" value="1"/>
</dbReference>
<dbReference type="GO" id="GO:0004312">
    <property type="term" value="F:fatty acid synthase activity"/>
    <property type="evidence" value="ECO:0007669"/>
    <property type="project" value="TreeGrafter"/>
</dbReference>
<feature type="domain" description="Carrier" evidence="6">
    <location>
        <begin position="1485"/>
        <end position="1563"/>
    </location>
</feature>
<dbReference type="CDD" id="cd00833">
    <property type="entry name" value="PKS"/>
    <property type="match status" value="2"/>
</dbReference>
<dbReference type="Gene3D" id="3.30.70.3290">
    <property type="match status" value="2"/>
</dbReference>
<dbReference type="Pfam" id="PF21089">
    <property type="entry name" value="PKS_DH_N"/>
    <property type="match status" value="1"/>
</dbReference>
<comment type="function">
    <text evidence="4">Involved in production of the polyketide antibiotic thailandamide.</text>
</comment>
<dbReference type="InterPro" id="IPR014031">
    <property type="entry name" value="Ketoacyl_synth_C"/>
</dbReference>
<dbReference type="InterPro" id="IPR049551">
    <property type="entry name" value="PKS_DH_C"/>
</dbReference>
<evidence type="ECO:0000256" key="3">
    <source>
        <dbReference type="ARBA" id="ARBA00022679"/>
    </source>
</evidence>
<dbReference type="SUPFAM" id="SSF47336">
    <property type="entry name" value="ACP-like"/>
    <property type="match status" value="2"/>
</dbReference>
<dbReference type="InterPro" id="IPR014043">
    <property type="entry name" value="Acyl_transferase_dom"/>
</dbReference>
<keyword evidence="2" id="KW-0597">Phosphoprotein</keyword>
<dbReference type="Gene3D" id="3.40.47.10">
    <property type="match status" value="2"/>
</dbReference>
<dbReference type="PANTHER" id="PTHR43775:SF51">
    <property type="entry name" value="INACTIVE PHENOLPHTHIOCEROL SYNTHESIS POLYKETIDE SYNTHASE TYPE I PKS1-RELATED"/>
    <property type="match status" value="1"/>
</dbReference>
<feature type="active site" description="Proton acceptor; for dehydratase activity" evidence="5">
    <location>
        <position position="2523"/>
    </location>
</feature>
<evidence type="ECO:0000313" key="9">
    <source>
        <dbReference type="EMBL" id="CAL58682.1"/>
    </source>
</evidence>
<dbReference type="GO" id="GO:0031177">
    <property type="term" value="F:phosphopantetheine binding"/>
    <property type="evidence" value="ECO:0007669"/>
    <property type="project" value="InterPro"/>
</dbReference>
<dbReference type="Pfam" id="PF18369">
    <property type="entry name" value="PKS_DE"/>
    <property type="match status" value="1"/>
</dbReference>
<dbReference type="InterPro" id="IPR042104">
    <property type="entry name" value="PKS_dehydratase_sf"/>
</dbReference>
<dbReference type="SUPFAM" id="SSF52151">
    <property type="entry name" value="FabD/lysophospholipase-like"/>
    <property type="match status" value="2"/>
</dbReference>
<dbReference type="FunFam" id="3.40.47.10:FF:000019">
    <property type="entry name" value="Polyketide synthase type I"/>
    <property type="match status" value="2"/>
</dbReference>
<dbReference type="SMART" id="SM00823">
    <property type="entry name" value="PKS_PP"/>
    <property type="match status" value="2"/>
</dbReference>
<dbReference type="GO" id="GO:0006633">
    <property type="term" value="P:fatty acid biosynthetic process"/>
    <property type="evidence" value="ECO:0007669"/>
    <property type="project" value="InterPro"/>
</dbReference>
<organism evidence="9">
    <name type="scientific">Sorangium cellulosum</name>
    <name type="common">Polyangium cellulosum</name>
    <dbReference type="NCBI Taxonomy" id="56"/>
    <lineage>
        <taxon>Bacteria</taxon>
        <taxon>Pseudomonadati</taxon>
        <taxon>Myxococcota</taxon>
        <taxon>Polyangia</taxon>
        <taxon>Polyangiales</taxon>
        <taxon>Polyangiaceae</taxon>
        <taxon>Sorangium</taxon>
    </lineage>
</organism>
<dbReference type="CDD" id="cd08952">
    <property type="entry name" value="KR_1_SDR_x"/>
    <property type="match status" value="1"/>
</dbReference>
<dbReference type="InterPro" id="IPR032821">
    <property type="entry name" value="PKS_assoc"/>
</dbReference>
<dbReference type="InterPro" id="IPR014030">
    <property type="entry name" value="Ketoacyl_synth_N"/>
</dbReference>
<dbReference type="Pfam" id="PF00698">
    <property type="entry name" value="Acyl_transf_1"/>
    <property type="match status" value="2"/>
</dbReference>
<dbReference type="InterPro" id="IPR013968">
    <property type="entry name" value="PKS_KR"/>
</dbReference>
<dbReference type="InterPro" id="IPR049552">
    <property type="entry name" value="PKS_DH_N"/>
</dbReference>
<dbReference type="Gene3D" id="3.40.366.10">
    <property type="entry name" value="Malonyl-Coenzyme A Acyl Carrier Protein, domain 2"/>
    <property type="match status" value="2"/>
</dbReference>
<dbReference type="Pfam" id="PF08659">
    <property type="entry name" value="KR"/>
    <property type="match status" value="2"/>
</dbReference>
<dbReference type="EMBL" id="AM407731">
    <property type="protein sequence ID" value="CAL58682.1"/>
    <property type="molecule type" value="Genomic_DNA"/>
</dbReference>
<keyword evidence="3" id="KW-0808">Transferase</keyword>
<dbReference type="PROSITE" id="PS00606">
    <property type="entry name" value="KS3_1"/>
    <property type="match status" value="2"/>
</dbReference>
<dbReference type="SUPFAM" id="SSF51735">
    <property type="entry name" value="NAD(P)-binding Rossmann-fold domains"/>
    <property type="match status" value="4"/>
</dbReference>
<dbReference type="InterPro" id="IPR020807">
    <property type="entry name" value="PKS_DH"/>
</dbReference>
<dbReference type="PROSITE" id="PS00012">
    <property type="entry name" value="PHOSPHOPANTETHEINE"/>
    <property type="match status" value="2"/>
</dbReference>
<dbReference type="Pfam" id="PF02801">
    <property type="entry name" value="Ketoacyl-synt_C"/>
    <property type="match status" value="2"/>
</dbReference>
<dbReference type="PROSITE" id="PS52004">
    <property type="entry name" value="KS3_2"/>
    <property type="match status" value="2"/>
</dbReference>
<dbReference type="Pfam" id="PF14765">
    <property type="entry name" value="PS-DH"/>
    <property type="match status" value="1"/>
</dbReference>
<keyword evidence="1" id="KW-0596">Phosphopantetheine</keyword>
<dbReference type="CDD" id="cd08956">
    <property type="entry name" value="KR_3_FAS_SDR_x"/>
    <property type="match status" value="1"/>
</dbReference>
<feature type="region of interest" description="C-terminal hotdog fold" evidence="5">
    <location>
        <begin position="2633"/>
        <end position="2771"/>
    </location>
</feature>
<evidence type="ECO:0000256" key="2">
    <source>
        <dbReference type="ARBA" id="ARBA00022553"/>
    </source>
</evidence>
<dbReference type="InterPro" id="IPR036736">
    <property type="entry name" value="ACP-like_sf"/>
</dbReference>
<dbReference type="InterPro" id="IPR001227">
    <property type="entry name" value="Ac_transferase_dom_sf"/>
</dbReference>
<dbReference type="Gene3D" id="3.10.129.110">
    <property type="entry name" value="Polyketide synthase dehydratase"/>
    <property type="match status" value="1"/>
</dbReference>
<dbReference type="SMART" id="SM01294">
    <property type="entry name" value="PKS_PP_betabranch"/>
    <property type="match status" value="2"/>
</dbReference>
<evidence type="ECO:0000259" key="7">
    <source>
        <dbReference type="PROSITE" id="PS52004"/>
    </source>
</evidence>
<dbReference type="Pfam" id="PF00550">
    <property type="entry name" value="PP-binding"/>
    <property type="match status" value="2"/>
</dbReference>